<dbReference type="Pfam" id="PF17820">
    <property type="entry name" value="PDZ_6"/>
    <property type="match status" value="1"/>
</dbReference>
<evidence type="ECO:0000313" key="3">
    <source>
        <dbReference type="Proteomes" id="UP000248886"/>
    </source>
</evidence>
<gene>
    <name evidence="2" type="ORF">DN052_15120</name>
</gene>
<dbReference type="InterPro" id="IPR040756">
    <property type="entry name" value="Peptidase_M61_N"/>
</dbReference>
<dbReference type="InterPro" id="IPR036034">
    <property type="entry name" value="PDZ_sf"/>
</dbReference>
<dbReference type="InterPro" id="IPR041489">
    <property type="entry name" value="PDZ_6"/>
</dbReference>
<dbReference type="Pfam" id="PF05299">
    <property type="entry name" value="Peptidase_M61"/>
    <property type="match status" value="1"/>
</dbReference>
<dbReference type="PIRSF" id="PIRSF016493">
    <property type="entry name" value="Glycyl_aminpptds"/>
    <property type="match status" value="1"/>
</dbReference>
<name>A0A2W1JZU6_ACIFR</name>
<sequence>MIIPPLSYRISAEPRAHLFRVTLSISEADPEGQILALPAWVPGSYTIRDLARHVTQIRAERNGQDIALHKIAKDRWRLAPGHGPVVVHYAVYAFDRSVRTTYLDDQGGFFNGPAIYLRVSGQEAQTHAVLLEGPEDWQVGTALPRQSGAVWSWGGFEASGFDALIDHPVLMGPLTLLDFEVGERPHHLLIQGTHQADLQRLGADLTRICDWQQRFWGDAAFTGYHFLCMTSTDGYGGLEHRASSALLCARDDLSGRNEDHYRRFLGLASHEYFHGWLVQAIRPAVLGASALDREVLTRDLWVFEGITSYYDDLCLRRAGLTTPAQYLCGVGKELTRLLRRPGRFLQSVAESSEDAWIRLYHPHVNSANFEISYYNKGALLALCLDLSLRLESAGALSLDTVLGRLWQDYGRTGIPLPEGQCVGIVEDLAGPALAGRLQDWITARTDLPLPALLAEMGIALRLRAASGPQDEGGEPAEKTLRAWLGAQWLPHALGVQLRHVQTDSPAEQAGLSPDDILVALDGVRTTAEQLPEQLDAVPEGAALRIQFFRDNILRETRVTPTAPPRDTAWLELLEDVDDVVLARRRAWLEGTGAVSETSRCASLPDGG</sequence>
<dbReference type="InterPro" id="IPR024191">
    <property type="entry name" value="Peptidase_M61"/>
</dbReference>
<dbReference type="InterPro" id="IPR001478">
    <property type="entry name" value="PDZ"/>
</dbReference>
<dbReference type="SUPFAM" id="SSF50156">
    <property type="entry name" value="PDZ domain-like"/>
    <property type="match status" value="1"/>
</dbReference>
<evidence type="ECO:0000313" key="2">
    <source>
        <dbReference type="EMBL" id="PZD79858.1"/>
    </source>
</evidence>
<organism evidence="2 3">
    <name type="scientific">Acidithiobacillus ferrooxidans</name>
    <name type="common">Thiobacillus ferrooxidans</name>
    <dbReference type="NCBI Taxonomy" id="920"/>
    <lineage>
        <taxon>Bacteria</taxon>
        <taxon>Pseudomonadati</taxon>
        <taxon>Pseudomonadota</taxon>
        <taxon>Acidithiobacillia</taxon>
        <taxon>Acidithiobacillales</taxon>
        <taxon>Acidithiobacillaceae</taxon>
        <taxon>Acidithiobacillus</taxon>
    </lineage>
</organism>
<protein>
    <submittedName>
        <fullName evidence="2">M61 family peptidase</fullName>
    </submittedName>
</protein>
<feature type="domain" description="PDZ" evidence="1">
    <location>
        <begin position="482"/>
        <end position="551"/>
    </location>
</feature>
<dbReference type="InterPro" id="IPR027268">
    <property type="entry name" value="Peptidase_M4/M1_CTD_sf"/>
</dbReference>
<dbReference type="Gene3D" id="2.60.40.3650">
    <property type="match status" value="1"/>
</dbReference>
<dbReference type="OrthoDB" id="9778516at2"/>
<accession>A0A2W1JZU6</accession>
<dbReference type="Proteomes" id="UP000248886">
    <property type="component" value="Unassembled WGS sequence"/>
</dbReference>
<reference evidence="2 3" key="1">
    <citation type="submission" date="2018-06" db="EMBL/GenBank/DDBJ databases">
        <title>Draft sequence of Acidithiobacillus ferrooxidans CCM 4253.</title>
        <authorList>
            <person name="Moya-Beltran A."/>
            <person name="Castro M."/>
            <person name="Covarrubias P.C."/>
            <person name="Issotta F."/>
            <person name="Janiczek O."/>
            <person name="Mandl M."/>
            <person name="Kucera J."/>
            <person name="Quatrini R."/>
        </authorList>
    </citation>
    <scope>NUCLEOTIDE SEQUENCE [LARGE SCALE GENOMIC DNA]</scope>
    <source>
        <strain evidence="2 3">CCM 4253</strain>
    </source>
</reference>
<evidence type="ECO:0000259" key="1">
    <source>
        <dbReference type="SMART" id="SM00228"/>
    </source>
</evidence>
<dbReference type="RefSeq" id="WP_012537001.1">
    <property type="nucleotide sequence ID" value="NZ_AP025160.1"/>
</dbReference>
<dbReference type="GeneID" id="65281264"/>
<dbReference type="Pfam" id="PF17899">
    <property type="entry name" value="Peptidase_M61_N"/>
    <property type="match status" value="1"/>
</dbReference>
<dbReference type="Gene3D" id="2.30.42.10">
    <property type="match status" value="1"/>
</dbReference>
<dbReference type="InterPro" id="IPR007963">
    <property type="entry name" value="Peptidase_M61_catalytic"/>
</dbReference>
<dbReference type="Gene3D" id="1.10.390.10">
    <property type="entry name" value="Neutral Protease Domain 2"/>
    <property type="match status" value="1"/>
</dbReference>
<dbReference type="SMART" id="SM00228">
    <property type="entry name" value="PDZ"/>
    <property type="match status" value="1"/>
</dbReference>
<comment type="caution">
    <text evidence="2">The sequence shown here is derived from an EMBL/GenBank/DDBJ whole genome shotgun (WGS) entry which is preliminary data.</text>
</comment>
<dbReference type="SUPFAM" id="SSF55486">
    <property type="entry name" value="Metalloproteases ('zincins'), catalytic domain"/>
    <property type="match status" value="1"/>
</dbReference>
<dbReference type="EMBL" id="QKQP01000012">
    <property type="protein sequence ID" value="PZD79858.1"/>
    <property type="molecule type" value="Genomic_DNA"/>
</dbReference>
<dbReference type="AlphaFoldDB" id="A0A2W1JZU6"/>
<proteinExistence type="predicted"/>